<evidence type="ECO:0000313" key="2">
    <source>
        <dbReference type="EMBL" id="MDM1047362.1"/>
    </source>
</evidence>
<dbReference type="Proteomes" id="UP001170954">
    <property type="component" value="Unassembled WGS sequence"/>
</dbReference>
<dbReference type="EMBL" id="JACAGK010000007">
    <property type="protein sequence ID" value="MDM1047362.1"/>
    <property type="molecule type" value="Genomic_DNA"/>
</dbReference>
<dbReference type="InterPro" id="IPR008969">
    <property type="entry name" value="CarboxyPept-like_regulatory"/>
</dbReference>
<accession>A0ABT7NJH5</accession>
<evidence type="ECO:0000256" key="1">
    <source>
        <dbReference type="SAM" id="SignalP"/>
    </source>
</evidence>
<dbReference type="RefSeq" id="WP_286650505.1">
    <property type="nucleotide sequence ID" value="NZ_JACAGK010000007.1"/>
</dbReference>
<gene>
    <name evidence="2" type="ORF">HX018_03795</name>
</gene>
<protein>
    <recommendedName>
        <fullName evidence="4">Carboxypeptidase-like regulatory domain-containing protein</fullName>
    </recommendedName>
</protein>
<reference evidence="2" key="2">
    <citation type="journal article" date="2022" name="Sci. Total Environ.">
        <title>Prevalence, transmission, and molecular epidemiology of tet(X)-positive bacteria among humans, animals, and environmental niches in China: An epidemiological, and genomic-based study.</title>
        <authorList>
            <person name="Dong N."/>
            <person name="Zeng Y."/>
            <person name="Cai C."/>
            <person name="Sun C."/>
            <person name="Lu J."/>
            <person name="Liu C."/>
            <person name="Zhou H."/>
            <person name="Sun Q."/>
            <person name="Shu L."/>
            <person name="Wang H."/>
            <person name="Wang Y."/>
            <person name="Wang S."/>
            <person name="Wu C."/>
            <person name="Chan E.W."/>
            <person name="Chen G."/>
            <person name="Shen Z."/>
            <person name="Chen S."/>
            <person name="Zhang R."/>
        </authorList>
    </citation>
    <scope>NUCLEOTIDE SEQUENCE</scope>
    <source>
        <strain evidence="2">R1692</strain>
    </source>
</reference>
<dbReference type="SUPFAM" id="SSF49464">
    <property type="entry name" value="Carboxypeptidase regulatory domain-like"/>
    <property type="match status" value="1"/>
</dbReference>
<comment type="caution">
    <text evidence="2">The sequence shown here is derived from an EMBL/GenBank/DDBJ whole genome shotgun (WGS) entry which is preliminary data.</text>
</comment>
<feature type="chain" id="PRO_5046469776" description="Carboxypeptidase-like regulatory domain-containing protein" evidence="1">
    <location>
        <begin position="22"/>
        <end position="253"/>
    </location>
</feature>
<organism evidence="2 3">
    <name type="scientific">Sphingobacterium hotanense</name>
    <dbReference type="NCBI Taxonomy" id="649196"/>
    <lineage>
        <taxon>Bacteria</taxon>
        <taxon>Pseudomonadati</taxon>
        <taxon>Bacteroidota</taxon>
        <taxon>Sphingobacteriia</taxon>
        <taxon>Sphingobacteriales</taxon>
        <taxon>Sphingobacteriaceae</taxon>
        <taxon>Sphingobacterium</taxon>
    </lineage>
</organism>
<evidence type="ECO:0008006" key="4">
    <source>
        <dbReference type="Google" id="ProtNLM"/>
    </source>
</evidence>
<sequence>MKNLIALLFLILVSLSSNLYAQTSVSGIVYDRESKQRLGEVQIKNLSTNVLLFNDSRGEFNIKAQAGDRISIRKLGYVGDTLTFTNQQALIINLTPAVKRIDPVQVYGRRSPDDVLKEIKRDYKKAFDLAQPKDYFTVGPTGAGVSIDALYSLVSREAKNARRFTQHIERIHEENIVDFYFSPDLVRSLTDLEGEQLQVYMRLFRPSYEFISKANHYQLVQYIKSKYEVFKLHPNLRPLRELPDIKLDVNQKK</sequence>
<keyword evidence="3" id="KW-1185">Reference proteome</keyword>
<evidence type="ECO:0000313" key="3">
    <source>
        <dbReference type="Proteomes" id="UP001170954"/>
    </source>
</evidence>
<keyword evidence="1" id="KW-0732">Signal</keyword>
<name>A0ABT7NJH5_9SPHI</name>
<reference evidence="2" key="1">
    <citation type="submission" date="2020-06" db="EMBL/GenBank/DDBJ databases">
        <authorList>
            <person name="Dong N."/>
        </authorList>
    </citation>
    <scope>NUCLEOTIDE SEQUENCE</scope>
    <source>
        <strain evidence="2">R1692</strain>
    </source>
</reference>
<proteinExistence type="predicted"/>
<feature type="signal peptide" evidence="1">
    <location>
        <begin position="1"/>
        <end position="21"/>
    </location>
</feature>